<feature type="region of interest" description="Disordered" evidence="2">
    <location>
        <begin position="614"/>
        <end position="656"/>
    </location>
</feature>
<dbReference type="InterPro" id="IPR053233">
    <property type="entry name" value="ABRA-related"/>
</dbReference>
<dbReference type="PANTHER" id="PTHR21715:SF3">
    <property type="entry name" value="WW DOMAIN-CONTAINING PROTEIN"/>
    <property type="match status" value="1"/>
</dbReference>
<dbReference type="PROSITE" id="PS50020">
    <property type="entry name" value="WW_DOMAIN_2"/>
    <property type="match status" value="1"/>
</dbReference>
<name>G0V261_TRYCI</name>
<feature type="coiled-coil region" evidence="1">
    <location>
        <begin position="247"/>
        <end position="410"/>
    </location>
</feature>
<evidence type="ECO:0000256" key="2">
    <source>
        <dbReference type="SAM" id="MobiDB-lite"/>
    </source>
</evidence>
<evidence type="ECO:0000313" key="4">
    <source>
        <dbReference type="EMBL" id="CCC95733.1"/>
    </source>
</evidence>
<proteinExistence type="predicted"/>
<feature type="compositionally biased region" description="Polar residues" evidence="2">
    <location>
        <begin position="184"/>
        <end position="195"/>
    </location>
</feature>
<feature type="compositionally biased region" description="Basic residues" evidence="2">
    <location>
        <begin position="934"/>
        <end position="966"/>
    </location>
</feature>
<feature type="domain" description="WW" evidence="3">
    <location>
        <begin position="68"/>
        <end position="101"/>
    </location>
</feature>
<feature type="region of interest" description="Disordered" evidence="2">
    <location>
        <begin position="795"/>
        <end position="830"/>
    </location>
</feature>
<evidence type="ECO:0000256" key="1">
    <source>
        <dbReference type="SAM" id="Coils"/>
    </source>
</evidence>
<dbReference type="PROSITE" id="PS01159">
    <property type="entry name" value="WW_DOMAIN_1"/>
    <property type="match status" value="1"/>
</dbReference>
<feature type="region of interest" description="Disordered" evidence="2">
    <location>
        <begin position="928"/>
        <end position="974"/>
    </location>
</feature>
<feature type="coiled-coil region" evidence="1">
    <location>
        <begin position="441"/>
        <end position="483"/>
    </location>
</feature>
<feature type="coiled-coil region" evidence="1">
    <location>
        <begin position="659"/>
        <end position="701"/>
    </location>
</feature>
<dbReference type="Pfam" id="PF00397">
    <property type="entry name" value="WW"/>
    <property type="match status" value="1"/>
</dbReference>
<organism evidence="4">
    <name type="scientific">Trypanosoma congolense (strain IL3000)</name>
    <dbReference type="NCBI Taxonomy" id="1068625"/>
    <lineage>
        <taxon>Eukaryota</taxon>
        <taxon>Discoba</taxon>
        <taxon>Euglenozoa</taxon>
        <taxon>Kinetoplastea</taxon>
        <taxon>Metakinetoplastina</taxon>
        <taxon>Trypanosomatida</taxon>
        <taxon>Trypanosomatidae</taxon>
        <taxon>Trypanosoma</taxon>
        <taxon>Nannomonas</taxon>
    </lineage>
</organism>
<dbReference type="PANTHER" id="PTHR21715">
    <property type="entry name" value="RH04127P"/>
    <property type="match status" value="1"/>
</dbReference>
<dbReference type="CDD" id="cd00201">
    <property type="entry name" value="WW"/>
    <property type="match status" value="1"/>
</dbReference>
<dbReference type="VEuPathDB" id="TriTrypDB:TcIL3000.11.12260"/>
<protein>
    <submittedName>
        <fullName evidence="4">Uncharacterized protein TCIL3000_11_12260</fullName>
    </submittedName>
</protein>
<dbReference type="InterPro" id="IPR036020">
    <property type="entry name" value="WW_dom_sf"/>
</dbReference>
<sequence length="1006" mass="113345">MEKAQVAIPEAGETFIGEDGSISVVLADTVDEDYEPTKEEIDEFAEWMGMDLPEDNEFLYLALEGLKAPLPAEWRPCRTEENEIYYFNFKTGESTWCHPMDEVYRERFMKAKEQKRAASAAGSGLTGRGLTAGMEGGPSSLLQKNSTPDAAGDSRGVPSQLPAGEPGKSPTPLGTKYPPLRSQPLPQVSRASKPQDNGALSAGSGAGGTPSREGESGGETSGKKRFISETEEILERRIREELEVAFLEEQRKAEASLEERRKNMQRAHDDEVKKLQASLEAKLAELRSAISQEDDETRRKKEEIESLWKDRTEELRKEEKQLQNQLNCLREENQKRVTEEVERAEKKAAADLEVQIKRIEDDARASLEKRKNDVRAEFTTKRLELEKKAKEELQRLKAEAEKRHAEKVALIQKNISSRKTKQEATVRASKNAVSAEIAAIRAKEQEEIAAIKKRSEEEQTALQNSRREAVNKLRKEISELQRTAEAPTACTAVDPPARAKDLEEVRRRWRAEEEKQMQLLTDERRAKIAELERSAAMSSSLQHSITEAGQTPSMLALLAMKENEQKVTEELFRSNLQEELTRADMPQEVQVAAAVDDAFRLFVRSNEITRKLEQDELERRSREGPGRRVADKQSNSADRMGGSEGASVKMEEEVRRRVQEKIRDSLQSMREEHKNAMRRLKQRYEEQRRELIAAVDNKMRVMEQLGRHRIEKNIDEQRKEVKQRTAPVTVAQGRSDAAGVPIELLQNHLNSIEAEYVEQIQGLEAELASLASAVCAVEDTYGIHEPESLVLQHQSQTQPPLQCGQQRKSPVGNGGSAFQTRTGGEGTLPVGTKKSLHPTSFSAEARLFLVGQLQDLSTRREALQSAREEWYHNIKAPNEHPTPMISSDKPGDSVEQSIAHTHMVDLMGSLGDRLERIMHRVEKLQTYADGKSPSRSRTRRAKVHDRRNCRGKAGKSAHKKHRHTTHSKGESQSNLVQKWSRILSDLAPSPLQSGGLSVLLQYLRNG</sequence>
<dbReference type="InterPro" id="IPR001202">
    <property type="entry name" value="WW_dom"/>
</dbReference>
<dbReference type="SUPFAM" id="SSF51045">
    <property type="entry name" value="WW domain"/>
    <property type="match status" value="1"/>
</dbReference>
<dbReference type="EMBL" id="HE575324">
    <property type="protein sequence ID" value="CCC95733.1"/>
    <property type="molecule type" value="Genomic_DNA"/>
</dbReference>
<dbReference type="AlphaFoldDB" id="G0V261"/>
<feature type="compositionally biased region" description="Polar residues" evidence="2">
    <location>
        <begin position="795"/>
        <end position="808"/>
    </location>
</feature>
<dbReference type="Gene3D" id="3.30.1470.10">
    <property type="entry name" value="Photosystem I PsaD, reaction center subunit II"/>
    <property type="match status" value="1"/>
</dbReference>
<keyword evidence="1" id="KW-0175">Coiled coil</keyword>
<dbReference type="SMART" id="SM00456">
    <property type="entry name" value="WW"/>
    <property type="match status" value="1"/>
</dbReference>
<feature type="compositionally biased region" description="Basic and acidic residues" evidence="2">
    <location>
        <begin position="614"/>
        <end position="631"/>
    </location>
</feature>
<gene>
    <name evidence="4" type="ORF">TCIL3000_11_12260</name>
</gene>
<reference evidence="4" key="1">
    <citation type="journal article" date="2012" name="Proc. Natl. Acad. Sci. U.S.A.">
        <title>Antigenic diversity is generated by distinct evolutionary mechanisms in African trypanosome species.</title>
        <authorList>
            <person name="Jackson A.P."/>
            <person name="Berry A."/>
            <person name="Aslett M."/>
            <person name="Allison H.C."/>
            <person name="Burton P."/>
            <person name="Vavrova-Anderson J."/>
            <person name="Brown R."/>
            <person name="Browne H."/>
            <person name="Corton N."/>
            <person name="Hauser H."/>
            <person name="Gamble J."/>
            <person name="Gilderthorp R."/>
            <person name="Marcello L."/>
            <person name="McQuillan J."/>
            <person name="Otto T.D."/>
            <person name="Quail M.A."/>
            <person name="Sanders M.J."/>
            <person name="van Tonder A."/>
            <person name="Ginger M.L."/>
            <person name="Field M.C."/>
            <person name="Barry J.D."/>
            <person name="Hertz-Fowler C."/>
            <person name="Berriman M."/>
        </authorList>
    </citation>
    <scope>NUCLEOTIDE SEQUENCE</scope>
    <source>
        <strain evidence="4">IL3000</strain>
    </source>
</reference>
<accession>G0V261</accession>
<evidence type="ECO:0000259" key="3">
    <source>
        <dbReference type="PROSITE" id="PS50020"/>
    </source>
</evidence>
<feature type="region of interest" description="Disordered" evidence="2">
    <location>
        <begin position="115"/>
        <end position="229"/>
    </location>
</feature>